<gene>
    <name evidence="7" type="ORF">HIM_03439</name>
</gene>
<dbReference type="GO" id="GO:0005179">
    <property type="term" value="F:hormone activity"/>
    <property type="evidence" value="ECO:0007669"/>
    <property type="project" value="UniProtKB-KW"/>
</dbReference>
<evidence type="ECO:0000313" key="8">
    <source>
        <dbReference type="Proteomes" id="UP000054481"/>
    </source>
</evidence>
<keyword evidence="6" id="KW-0732">Signal</keyword>
<organism evidence="7 8">
    <name type="scientific">Hirsutella minnesotensis 3608</name>
    <dbReference type="NCBI Taxonomy" id="1043627"/>
    <lineage>
        <taxon>Eukaryota</taxon>
        <taxon>Fungi</taxon>
        <taxon>Dikarya</taxon>
        <taxon>Ascomycota</taxon>
        <taxon>Pezizomycotina</taxon>
        <taxon>Sordariomycetes</taxon>
        <taxon>Hypocreomycetidae</taxon>
        <taxon>Hypocreales</taxon>
        <taxon>Ophiocordycipitaceae</taxon>
        <taxon>Hirsutella</taxon>
    </lineage>
</organism>
<dbReference type="AlphaFoldDB" id="A0A0F7ZVS4"/>
<evidence type="ECO:0000256" key="3">
    <source>
        <dbReference type="ARBA" id="ARBA00022702"/>
    </source>
</evidence>
<accession>A0A0F7ZVS4</accession>
<dbReference type="GO" id="GO:0005576">
    <property type="term" value="C:extracellular region"/>
    <property type="evidence" value="ECO:0007669"/>
    <property type="project" value="InterPro"/>
</dbReference>
<dbReference type="SUPFAM" id="SSF49464">
    <property type="entry name" value="Carboxypeptidase regulatory domain-like"/>
    <property type="match status" value="1"/>
</dbReference>
<evidence type="ECO:0000256" key="6">
    <source>
        <dbReference type="SAM" id="SignalP"/>
    </source>
</evidence>
<evidence type="ECO:0000256" key="1">
    <source>
        <dbReference type="ARBA" id="ARBA00008693"/>
    </source>
</evidence>
<proteinExistence type="inferred from homology"/>
<feature type="chain" id="PRO_5002526616" evidence="6">
    <location>
        <begin position="20"/>
        <end position="427"/>
    </location>
</feature>
<evidence type="ECO:0000256" key="5">
    <source>
        <dbReference type="SAM" id="MobiDB-lite"/>
    </source>
</evidence>
<dbReference type="EMBL" id="KQ030508">
    <property type="protein sequence ID" value="KJZ77118.1"/>
    <property type="molecule type" value="Genomic_DNA"/>
</dbReference>
<dbReference type="OrthoDB" id="2251794at2759"/>
<keyword evidence="3" id="KW-0372">Hormone</keyword>
<keyword evidence="8" id="KW-1185">Reference proteome</keyword>
<keyword evidence="4" id="KW-1015">Disulfide bond</keyword>
<dbReference type="InterPro" id="IPR008969">
    <property type="entry name" value="CarboxyPept-like_regulatory"/>
</dbReference>
<dbReference type="PANTHER" id="PTHR11245:SF6">
    <property type="entry name" value="DUF19 DOMAIN-CONTAINING PROTEIN"/>
    <property type="match status" value="1"/>
</dbReference>
<reference evidence="7 8" key="1">
    <citation type="journal article" date="2014" name="Genome Biol. Evol.">
        <title>Comparative genomics and transcriptomics analyses reveal divergent lifestyle features of nematode endoparasitic fungus Hirsutella minnesotensis.</title>
        <authorList>
            <person name="Lai Y."/>
            <person name="Liu K."/>
            <person name="Zhang X."/>
            <person name="Zhang X."/>
            <person name="Li K."/>
            <person name="Wang N."/>
            <person name="Shu C."/>
            <person name="Wu Y."/>
            <person name="Wang C."/>
            <person name="Bushley K.E."/>
            <person name="Xiang M."/>
            <person name="Liu X."/>
        </authorList>
    </citation>
    <scope>NUCLEOTIDE SEQUENCE [LARGE SCALE GENOMIC DNA]</scope>
    <source>
        <strain evidence="7 8">3608</strain>
    </source>
</reference>
<name>A0A0F7ZVS4_9HYPO</name>
<comment type="subunit">
    <text evidence="2">Homodimer; disulfide-linked.</text>
</comment>
<dbReference type="PANTHER" id="PTHR11245">
    <property type="entry name" value="STANNIOCALCIN"/>
    <property type="match status" value="1"/>
</dbReference>
<dbReference type="GO" id="GO:0006874">
    <property type="term" value="P:intracellular calcium ion homeostasis"/>
    <property type="evidence" value="ECO:0007669"/>
    <property type="project" value="TreeGrafter"/>
</dbReference>
<comment type="similarity">
    <text evidence="1">Belongs to the stanniocalcin family.</text>
</comment>
<feature type="region of interest" description="Disordered" evidence="5">
    <location>
        <begin position="221"/>
        <end position="249"/>
    </location>
</feature>
<feature type="signal peptide" evidence="6">
    <location>
        <begin position="1"/>
        <end position="19"/>
    </location>
</feature>
<dbReference type="InterPro" id="IPR004978">
    <property type="entry name" value="Stanniocalcin"/>
</dbReference>
<dbReference type="Proteomes" id="UP000054481">
    <property type="component" value="Unassembled WGS sequence"/>
</dbReference>
<sequence>MTRSTICLLFLYALRVCAASDEGPNSIACTPTWILDGVTEEGFNKANTPFTFKPSCSELDAQSHAVFVTSSQDVSPPLGLGTLLDSTTITPNGITVPGLHSGAHSLMVFAKDSRGNHVLGSFALVFGSINMPVQVTDMSGRPVPGVALTIKTYPGVAHRGLTDASGKMLVGNLPAASIELSASAANRPIATMEINATSSVATLPLRLSRLALDKSDSVHGQQTSLLDTRAGARKQKRRGSCEPSPGRPICQPTCQNPPPHSCDFYEHCAEGTVHCGPRGYPLRYGAKNCRRFVSRIGSFSTKGQTWIWNTMSCLQRALIRPIEGSETTCDSIQKIAFKSHPVCYLDNGFCELPASDLLQVVITVKTDLFSGPAIDQVLQTAKGCLRRRISLGGNDERASLRSPTSSTEELDEVAILEDIERYLGTFA</sequence>
<evidence type="ECO:0000256" key="2">
    <source>
        <dbReference type="ARBA" id="ARBA00011748"/>
    </source>
</evidence>
<protein>
    <submittedName>
        <fullName evidence="7">Uncharacterized protein</fullName>
    </submittedName>
</protein>
<dbReference type="Pfam" id="PF03298">
    <property type="entry name" value="Stanniocalcin"/>
    <property type="match status" value="1"/>
</dbReference>
<evidence type="ECO:0000313" key="7">
    <source>
        <dbReference type="EMBL" id="KJZ77118.1"/>
    </source>
</evidence>
<evidence type="ECO:0000256" key="4">
    <source>
        <dbReference type="ARBA" id="ARBA00023157"/>
    </source>
</evidence>